<dbReference type="PANTHER" id="PTHR12069">
    <property type="entry name" value="DNA-DIRECTED RNA POLYMERASES III 80 KDA POLYPEPTIDE RNA POLYMERASE III SUBUNIT 5"/>
    <property type="match status" value="1"/>
</dbReference>
<protein>
    <submittedName>
        <fullName evidence="2">Uncharacterized protein</fullName>
    </submittedName>
</protein>
<dbReference type="Proteomes" id="UP000800235">
    <property type="component" value="Unassembled WGS sequence"/>
</dbReference>
<dbReference type="EMBL" id="MU007055">
    <property type="protein sequence ID" value="KAF2428255.1"/>
    <property type="molecule type" value="Genomic_DNA"/>
</dbReference>
<dbReference type="GO" id="GO:0042797">
    <property type="term" value="P:tRNA transcription by RNA polymerase III"/>
    <property type="evidence" value="ECO:0007669"/>
    <property type="project" value="TreeGrafter"/>
</dbReference>
<dbReference type="InterPro" id="IPR006886">
    <property type="entry name" value="RNA_pol_III_Rpc5"/>
</dbReference>
<dbReference type="Pfam" id="PF04801">
    <property type="entry name" value="RPC5"/>
    <property type="match status" value="2"/>
</dbReference>
<reference evidence="2" key="1">
    <citation type="journal article" date="2020" name="Stud. Mycol.">
        <title>101 Dothideomycetes genomes: a test case for predicting lifestyles and emergence of pathogens.</title>
        <authorList>
            <person name="Haridas S."/>
            <person name="Albert R."/>
            <person name="Binder M."/>
            <person name="Bloem J."/>
            <person name="Labutti K."/>
            <person name="Salamov A."/>
            <person name="Andreopoulos B."/>
            <person name="Baker S."/>
            <person name="Barry K."/>
            <person name="Bills G."/>
            <person name="Bluhm B."/>
            <person name="Cannon C."/>
            <person name="Castanera R."/>
            <person name="Culley D."/>
            <person name="Daum C."/>
            <person name="Ezra D."/>
            <person name="Gonzalez J."/>
            <person name="Henrissat B."/>
            <person name="Kuo A."/>
            <person name="Liang C."/>
            <person name="Lipzen A."/>
            <person name="Lutzoni F."/>
            <person name="Magnuson J."/>
            <person name="Mondo S."/>
            <person name="Nolan M."/>
            <person name="Ohm R."/>
            <person name="Pangilinan J."/>
            <person name="Park H.-J."/>
            <person name="Ramirez L."/>
            <person name="Alfaro M."/>
            <person name="Sun H."/>
            <person name="Tritt A."/>
            <person name="Yoshinaga Y."/>
            <person name="Zwiers L.-H."/>
            <person name="Turgeon B."/>
            <person name="Goodwin S."/>
            <person name="Spatafora J."/>
            <person name="Crous P."/>
            <person name="Grigoriev I."/>
        </authorList>
    </citation>
    <scope>NUCLEOTIDE SEQUENCE</scope>
    <source>
        <strain evidence="2">CBS 130266</strain>
    </source>
</reference>
<proteinExistence type="predicted"/>
<dbReference type="AlphaFoldDB" id="A0A9P4TX45"/>
<evidence type="ECO:0000256" key="1">
    <source>
        <dbReference type="SAM" id="MobiDB-lite"/>
    </source>
</evidence>
<keyword evidence="3" id="KW-1185">Reference proteome</keyword>
<feature type="region of interest" description="Disordered" evidence="1">
    <location>
        <begin position="298"/>
        <end position="344"/>
    </location>
</feature>
<gene>
    <name evidence="2" type="ORF">EJ08DRAFT_615264</name>
</gene>
<comment type="caution">
    <text evidence="2">The sequence shown here is derived from an EMBL/GenBank/DDBJ whole genome shotgun (WGS) entry which is preliminary data.</text>
</comment>
<dbReference type="PANTHER" id="PTHR12069:SF0">
    <property type="entry name" value="DNA-DIRECTED RNA POLYMERASE III SUBUNIT RPC5"/>
    <property type="match status" value="1"/>
</dbReference>
<dbReference type="GO" id="GO:0005666">
    <property type="term" value="C:RNA polymerase III complex"/>
    <property type="evidence" value="ECO:0007669"/>
    <property type="project" value="TreeGrafter"/>
</dbReference>
<organism evidence="2 3">
    <name type="scientific">Tothia fuscella</name>
    <dbReference type="NCBI Taxonomy" id="1048955"/>
    <lineage>
        <taxon>Eukaryota</taxon>
        <taxon>Fungi</taxon>
        <taxon>Dikarya</taxon>
        <taxon>Ascomycota</taxon>
        <taxon>Pezizomycotina</taxon>
        <taxon>Dothideomycetes</taxon>
        <taxon>Pleosporomycetidae</taxon>
        <taxon>Venturiales</taxon>
        <taxon>Cylindrosympodiaceae</taxon>
        <taxon>Tothia</taxon>
    </lineage>
</organism>
<feature type="compositionally biased region" description="Low complexity" evidence="1">
    <location>
        <begin position="325"/>
        <end position="334"/>
    </location>
</feature>
<accession>A0A9P4TX45</accession>
<evidence type="ECO:0000313" key="2">
    <source>
        <dbReference type="EMBL" id="KAF2428255.1"/>
    </source>
</evidence>
<evidence type="ECO:0000313" key="3">
    <source>
        <dbReference type="Proteomes" id="UP000800235"/>
    </source>
</evidence>
<name>A0A9P4TX45_9PEZI</name>
<dbReference type="OrthoDB" id="340681at2759"/>
<sequence>MSPGVIYDDNDEADPVLAEYDVFISPELSEQIYLVQYPNRSRDQPYNDRTNSKPLEVRIKPQTGFMEVDISTTVYVNFDKTKGVMWGEALKTAKDSNIHAFGMAAGFGKGSRPTDIHIERAGRRGGRGVQTEIANFETANQNGNVLNKQTLGGQIIQPEPGMPLYMLGAFRGNELHLTQVAGIAQMRPQFHHIDAQSQIVKSRLAQHRASKEAPRTGEPRVVQQIVKTTGANGEEFQFTATSEFMTKASEEKWTKLRYHDEDTDEAYQVYREKLFVKDTAGAPHLSSTMNNEQFLDAISAPKFDPSTRTKRKPLTKKDRVEQANEEAISAAQAAPTVARDDQSR</sequence>